<evidence type="ECO:0000256" key="4">
    <source>
        <dbReference type="ARBA" id="ARBA00022617"/>
    </source>
</evidence>
<evidence type="ECO:0000256" key="5">
    <source>
        <dbReference type="ARBA" id="ARBA00022723"/>
    </source>
</evidence>
<gene>
    <name evidence="12" type="ORF">JOQ06_013733</name>
</gene>
<dbReference type="EMBL" id="JAPTMU010000004">
    <property type="protein sequence ID" value="KAJ4945198.1"/>
    <property type="molecule type" value="Genomic_DNA"/>
</dbReference>
<dbReference type="GO" id="GO:0020037">
    <property type="term" value="F:heme binding"/>
    <property type="evidence" value="ECO:0007669"/>
    <property type="project" value="InterPro"/>
</dbReference>
<proteinExistence type="inferred from homology"/>
<feature type="binding site" description="axial binding residue" evidence="9">
    <location>
        <position position="424"/>
    </location>
    <ligand>
        <name>heme</name>
        <dbReference type="ChEBI" id="CHEBI:30413"/>
    </ligand>
    <ligandPart>
        <name>Fe</name>
        <dbReference type="ChEBI" id="CHEBI:18248"/>
    </ligandPart>
</feature>
<keyword evidence="8 10" id="KW-0503">Monooxygenase</keyword>
<keyword evidence="11" id="KW-0472">Membrane</keyword>
<comment type="cofactor">
    <cofactor evidence="1 9">
        <name>heme</name>
        <dbReference type="ChEBI" id="CHEBI:30413"/>
    </cofactor>
</comment>
<dbReference type="EC" id="1.14.14.1" evidence="3"/>
<dbReference type="AlphaFoldDB" id="A0AAD6BN84"/>
<comment type="similarity">
    <text evidence="2 10">Belongs to the cytochrome P450 family.</text>
</comment>
<dbReference type="PANTHER" id="PTHR24302:SF32">
    <property type="entry name" value="CYTOCHROME P450, FAMILY 3, SUBFAMILY A, POLYPEPTIDE 65"/>
    <property type="match status" value="1"/>
</dbReference>
<keyword evidence="13" id="KW-1185">Reference proteome</keyword>
<evidence type="ECO:0000256" key="3">
    <source>
        <dbReference type="ARBA" id="ARBA00012109"/>
    </source>
</evidence>
<accession>A0AAD6BN84</accession>
<evidence type="ECO:0000256" key="7">
    <source>
        <dbReference type="ARBA" id="ARBA00023004"/>
    </source>
</evidence>
<evidence type="ECO:0000256" key="6">
    <source>
        <dbReference type="ARBA" id="ARBA00023002"/>
    </source>
</evidence>
<feature type="transmembrane region" description="Helical" evidence="11">
    <location>
        <begin position="12"/>
        <end position="31"/>
    </location>
</feature>
<dbReference type="PRINTS" id="PR00463">
    <property type="entry name" value="EP450I"/>
</dbReference>
<dbReference type="PRINTS" id="PR00385">
    <property type="entry name" value="P450"/>
</dbReference>
<name>A0AAD6BN84_9TELE</name>
<keyword evidence="5 9" id="KW-0479">Metal-binding</keyword>
<organism evidence="12 13">
    <name type="scientific">Pogonophryne albipinna</name>
    <dbReference type="NCBI Taxonomy" id="1090488"/>
    <lineage>
        <taxon>Eukaryota</taxon>
        <taxon>Metazoa</taxon>
        <taxon>Chordata</taxon>
        <taxon>Craniata</taxon>
        <taxon>Vertebrata</taxon>
        <taxon>Euteleostomi</taxon>
        <taxon>Actinopterygii</taxon>
        <taxon>Neopterygii</taxon>
        <taxon>Teleostei</taxon>
        <taxon>Neoteleostei</taxon>
        <taxon>Acanthomorphata</taxon>
        <taxon>Eupercaria</taxon>
        <taxon>Perciformes</taxon>
        <taxon>Notothenioidei</taxon>
        <taxon>Pogonophryne</taxon>
    </lineage>
</organism>
<keyword evidence="4 9" id="KW-0349">Heme</keyword>
<sequence length="479" mass="55108">MGFYFSTETWTLLVAFITLTVVYVCWPFATFKKMGVPGPTPIPFFGTMLAYKKGFTVFDENCFKKYGKTWGIFDGRQPVLCITDPAMIKTVLIKECYSLFTNRRNFRLNGELYDTVSIAEDDQWRRIRSVLSPSFTSGRLKEMFSIMKHHSANLLSSMKKKADKDEPLEMKEFFGPYSMDVVTSTAFSTLFLIFFNPVFLLVAFFPFMGPIFEKLNFAFFPASVTDFFYAALQKIKTGREQSKQKSRVDFLQLMIDSQKTHDSSKVEEDKGLSDHEILSQAMIFLFAGYETSSSSLSFLAYNLAINPHIMKLLQEEVDSTFPNKGPVEYQALMEMEYLDGVINESLRLYPIVPRLERVAKATVEINGLVIPKDMVVIVPTWTLHRNPDLWPEPEKFKPERFSKENKGNIDPYTYMPFGAGPRNCIGMRFALVMMRLALVEILQRYSFSVCKETEIPLEMDIQGLLMPKRPIQLKLEARS</sequence>
<keyword evidence="6 10" id="KW-0560">Oxidoreductase</keyword>
<comment type="caution">
    <text evidence="12">The sequence shown here is derived from an EMBL/GenBank/DDBJ whole genome shotgun (WGS) entry which is preliminary data.</text>
</comment>
<protein>
    <recommendedName>
        <fullName evidence="3">unspecific monooxygenase</fullName>
        <ecNumber evidence="3">1.14.14.1</ecNumber>
    </recommendedName>
</protein>
<dbReference type="PANTHER" id="PTHR24302">
    <property type="entry name" value="CYTOCHROME P450 FAMILY 3"/>
    <property type="match status" value="1"/>
</dbReference>
<evidence type="ECO:0000256" key="9">
    <source>
        <dbReference type="PIRSR" id="PIRSR602401-1"/>
    </source>
</evidence>
<evidence type="ECO:0000313" key="12">
    <source>
        <dbReference type="EMBL" id="KAJ4945198.1"/>
    </source>
</evidence>
<dbReference type="Gene3D" id="1.10.630.10">
    <property type="entry name" value="Cytochrome P450"/>
    <property type="match status" value="1"/>
</dbReference>
<keyword evidence="7 9" id="KW-0408">Iron</keyword>
<dbReference type="GO" id="GO:0005506">
    <property type="term" value="F:iron ion binding"/>
    <property type="evidence" value="ECO:0007669"/>
    <property type="project" value="InterPro"/>
</dbReference>
<dbReference type="SUPFAM" id="SSF48264">
    <property type="entry name" value="Cytochrome P450"/>
    <property type="match status" value="1"/>
</dbReference>
<evidence type="ECO:0000256" key="10">
    <source>
        <dbReference type="RuleBase" id="RU000461"/>
    </source>
</evidence>
<reference evidence="12" key="1">
    <citation type="submission" date="2022-11" db="EMBL/GenBank/DDBJ databases">
        <title>Chromosome-level genome of Pogonophryne albipinna.</title>
        <authorList>
            <person name="Jo E."/>
        </authorList>
    </citation>
    <scope>NUCLEOTIDE SEQUENCE</scope>
    <source>
        <strain evidence="12">SGF0006</strain>
        <tissue evidence="12">Muscle</tissue>
    </source>
</reference>
<feature type="transmembrane region" description="Helical" evidence="11">
    <location>
        <begin position="186"/>
        <end position="209"/>
    </location>
</feature>
<keyword evidence="11" id="KW-0812">Transmembrane</keyword>
<dbReference type="GO" id="GO:0016712">
    <property type="term" value="F:oxidoreductase activity, acting on paired donors, with incorporation or reduction of molecular oxygen, reduced flavin or flavoprotein as one donor, and incorporation of one atom of oxygen"/>
    <property type="evidence" value="ECO:0007669"/>
    <property type="project" value="UniProtKB-EC"/>
</dbReference>
<dbReference type="FunFam" id="1.10.630.10:FF:000182">
    <property type="entry name" value="Cytochrome P450 3A4"/>
    <property type="match status" value="1"/>
</dbReference>
<dbReference type="Pfam" id="PF00067">
    <property type="entry name" value="p450"/>
    <property type="match status" value="1"/>
</dbReference>
<evidence type="ECO:0000313" key="13">
    <source>
        <dbReference type="Proteomes" id="UP001219934"/>
    </source>
</evidence>
<dbReference type="GO" id="GO:0008395">
    <property type="term" value="F:steroid hydroxylase activity"/>
    <property type="evidence" value="ECO:0007669"/>
    <property type="project" value="TreeGrafter"/>
</dbReference>
<keyword evidence="11" id="KW-1133">Transmembrane helix</keyword>
<dbReference type="InterPro" id="IPR002401">
    <property type="entry name" value="Cyt_P450_E_grp-I"/>
</dbReference>
<dbReference type="Proteomes" id="UP001219934">
    <property type="component" value="Unassembled WGS sequence"/>
</dbReference>
<dbReference type="InterPro" id="IPR017972">
    <property type="entry name" value="Cyt_P450_CS"/>
</dbReference>
<dbReference type="PROSITE" id="PS00086">
    <property type="entry name" value="CYTOCHROME_P450"/>
    <property type="match status" value="1"/>
</dbReference>
<evidence type="ECO:0000256" key="2">
    <source>
        <dbReference type="ARBA" id="ARBA00010617"/>
    </source>
</evidence>
<evidence type="ECO:0000256" key="1">
    <source>
        <dbReference type="ARBA" id="ARBA00001971"/>
    </source>
</evidence>
<evidence type="ECO:0000256" key="8">
    <source>
        <dbReference type="ARBA" id="ARBA00023033"/>
    </source>
</evidence>
<dbReference type="InterPro" id="IPR001128">
    <property type="entry name" value="Cyt_P450"/>
</dbReference>
<dbReference type="InterPro" id="IPR050705">
    <property type="entry name" value="Cytochrome_P450_3A"/>
</dbReference>
<dbReference type="InterPro" id="IPR036396">
    <property type="entry name" value="Cyt_P450_sf"/>
</dbReference>
<evidence type="ECO:0000256" key="11">
    <source>
        <dbReference type="SAM" id="Phobius"/>
    </source>
</evidence>